<sequence length="259" mass="29069">MTVLNHPWSPPPKDLVLQANDVHIWRVHLNLATGKIEQLAQTLSTDEQHRAARFHFEKHRQHFIVGRGMLRTILGHYLNLKPNQLEFSYSSRGKPTLANTDTNQGLYFNLSHSNELALYAVMPASSIESAKENYSLGIDLEYMRPMPEVEKLAQRFFCPRESTLISSLSPALQQEAFFKGWTRKEAYLKATGDGLAGLEQVEVSLNPGEPAALLSIKGNQEAACHWSMYDLIPAPSYAAALVVEGHGWQLQRFAVAETN</sequence>
<dbReference type="InterPro" id="IPR008278">
    <property type="entry name" value="4-PPantetheinyl_Trfase_dom"/>
</dbReference>
<dbReference type="PANTHER" id="PTHR12215">
    <property type="entry name" value="PHOSPHOPANTETHEINE TRANSFERASE"/>
    <property type="match status" value="1"/>
</dbReference>
<evidence type="ECO:0000256" key="1">
    <source>
        <dbReference type="ARBA" id="ARBA00010990"/>
    </source>
</evidence>
<dbReference type="Pfam" id="PF22624">
    <property type="entry name" value="AASDHPPT_N"/>
    <property type="match status" value="1"/>
</dbReference>
<reference evidence="5" key="1">
    <citation type="submission" date="2019-11" db="EMBL/GenBank/DDBJ databases">
        <title>Genomic insights into an expanded diversity of filamentous marine cyanobacteria reveals the extraordinary biosynthetic potential of Moorea and Okeania.</title>
        <authorList>
            <person name="Ferreira Leao T."/>
            <person name="Wang M."/>
            <person name="Moss N."/>
            <person name="Da Silva R."/>
            <person name="Sanders J."/>
            <person name="Nurk S."/>
            <person name="Gurevich A."/>
            <person name="Humphrey G."/>
            <person name="Reher R."/>
            <person name="Zhu Q."/>
            <person name="Belda-Ferre P."/>
            <person name="Glukhov E."/>
            <person name="Rex R."/>
            <person name="Dorrestein P.C."/>
            <person name="Knight R."/>
            <person name="Pevzner P."/>
            <person name="Gerwick W.H."/>
            <person name="Gerwick L."/>
        </authorList>
    </citation>
    <scope>NUCLEOTIDE SEQUENCE</scope>
    <source>
        <strain evidence="5">SIO1C4</strain>
    </source>
</reference>
<accession>A0A6B3NAF0</accession>
<feature type="domain" description="4'-phosphopantetheinyl transferase N-terminal" evidence="4">
    <location>
        <begin position="36"/>
        <end position="120"/>
    </location>
</feature>
<comment type="similarity">
    <text evidence="1">Belongs to the P-Pant transferase superfamily. Gsp/Sfp/HetI/AcpT family.</text>
</comment>
<gene>
    <name evidence="5" type="ORF">F6J89_09630</name>
</gene>
<dbReference type="AlphaFoldDB" id="A0A6B3NAF0"/>
<dbReference type="InterPro" id="IPR037143">
    <property type="entry name" value="4-PPantetheinyl_Trfase_dom_sf"/>
</dbReference>
<name>A0A6B3NAF0_9CYAN</name>
<organism evidence="5">
    <name type="scientific">Symploca sp. SIO1C4</name>
    <dbReference type="NCBI Taxonomy" id="2607765"/>
    <lineage>
        <taxon>Bacteria</taxon>
        <taxon>Bacillati</taxon>
        <taxon>Cyanobacteriota</taxon>
        <taxon>Cyanophyceae</taxon>
        <taxon>Coleofasciculales</taxon>
        <taxon>Coleofasciculaceae</taxon>
        <taxon>Symploca</taxon>
    </lineage>
</organism>
<keyword evidence="2 5" id="KW-0808">Transferase</keyword>
<evidence type="ECO:0000259" key="4">
    <source>
        <dbReference type="Pfam" id="PF22624"/>
    </source>
</evidence>
<dbReference type="Gene3D" id="3.90.470.20">
    <property type="entry name" value="4'-phosphopantetheinyl transferase domain"/>
    <property type="match status" value="2"/>
</dbReference>
<dbReference type="Pfam" id="PF01648">
    <property type="entry name" value="ACPS"/>
    <property type="match status" value="1"/>
</dbReference>
<dbReference type="GO" id="GO:0005829">
    <property type="term" value="C:cytosol"/>
    <property type="evidence" value="ECO:0007669"/>
    <property type="project" value="TreeGrafter"/>
</dbReference>
<dbReference type="GO" id="GO:0019878">
    <property type="term" value="P:lysine biosynthetic process via aminoadipic acid"/>
    <property type="evidence" value="ECO:0007669"/>
    <property type="project" value="TreeGrafter"/>
</dbReference>
<feature type="domain" description="4'-phosphopantetheinyl transferase" evidence="3">
    <location>
        <begin position="135"/>
        <end position="241"/>
    </location>
</feature>
<protein>
    <submittedName>
        <fullName evidence="5">4'-phosphopantetheinyl transferase superfamily protein</fullName>
    </submittedName>
</protein>
<dbReference type="GO" id="GO:0000287">
    <property type="term" value="F:magnesium ion binding"/>
    <property type="evidence" value="ECO:0007669"/>
    <property type="project" value="InterPro"/>
</dbReference>
<dbReference type="EMBL" id="JAAHFQ010000144">
    <property type="protein sequence ID" value="NER27875.1"/>
    <property type="molecule type" value="Genomic_DNA"/>
</dbReference>
<evidence type="ECO:0000259" key="3">
    <source>
        <dbReference type="Pfam" id="PF01648"/>
    </source>
</evidence>
<dbReference type="PANTHER" id="PTHR12215:SF10">
    <property type="entry name" value="L-AMINOADIPATE-SEMIALDEHYDE DEHYDROGENASE-PHOSPHOPANTETHEINYL TRANSFERASE"/>
    <property type="match status" value="1"/>
</dbReference>
<evidence type="ECO:0000256" key="2">
    <source>
        <dbReference type="ARBA" id="ARBA00022679"/>
    </source>
</evidence>
<evidence type="ECO:0000313" key="5">
    <source>
        <dbReference type="EMBL" id="NER27875.1"/>
    </source>
</evidence>
<dbReference type="InterPro" id="IPR055066">
    <property type="entry name" value="AASDHPPT_N"/>
</dbReference>
<dbReference type="SUPFAM" id="SSF56214">
    <property type="entry name" value="4'-phosphopantetheinyl transferase"/>
    <property type="match status" value="2"/>
</dbReference>
<dbReference type="GO" id="GO:0008897">
    <property type="term" value="F:holo-[acyl-carrier-protein] synthase activity"/>
    <property type="evidence" value="ECO:0007669"/>
    <property type="project" value="InterPro"/>
</dbReference>
<comment type="caution">
    <text evidence="5">The sequence shown here is derived from an EMBL/GenBank/DDBJ whole genome shotgun (WGS) entry which is preliminary data.</text>
</comment>
<proteinExistence type="inferred from homology"/>
<dbReference type="InterPro" id="IPR050559">
    <property type="entry name" value="P-Pant_transferase_sf"/>
</dbReference>